<keyword evidence="16 18" id="KW-0472">Membrane</keyword>
<evidence type="ECO:0000256" key="16">
    <source>
        <dbReference type="ARBA" id="ARBA00023136"/>
    </source>
</evidence>
<dbReference type="GO" id="GO:0046872">
    <property type="term" value="F:metal ion binding"/>
    <property type="evidence" value="ECO:0007669"/>
    <property type="project" value="UniProtKB-UniRule"/>
</dbReference>
<dbReference type="EC" id="1.10.3.11" evidence="18"/>
<dbReference type="InterPro" id="IPR002680">
    <property type="entry name" value="AOX"/>
</dbReference>
<name>A0A836BC81_9CHLO</name>
<dbReference type="Pfam" id="PF01786">
    <property type="entry name" value="AOX"/>
    <property type="match status" value="1"/>
</dbReference>
<evidence type="ECO:0000256" key="4">
    <source>
        <dbReference type="ARBA" id="ARBA00011748"/>
    </source>
</evidence>
<dbReference type="Gene3D" id="1.20.1260.140">
    <property type="entry name" value="Alternative oxidase"/>
    <property type="match status" value="1"/>
</dbReference>
<reference evidence="20" key="1">
    <citation type="journal article" date="2020" name="bioRxiv">
        <title>Comparative genomics of Chlamydomonas.</title>
        <authorList>
            <person name="Craig R.J."/>
            <person name="Hasan A.R."/>
            <person name="Ness R.W."/>
            <person name="Keightley P.D."/>
        </authorList>
    </citation>
    <scope>NUCLEOTIDE SEQUENCE</scope>
    <source>
        <strain evidence="20">CCAP 11/173</strain>
    </source>
</reference>
<comment type="subunit">
    <text evidence="4">Homodimer; disulfide-linked.</text>
</comment>
<keyword evidence="21" id="KW-1185">Reference proteome</keyword>
<dbReference type="GO" id="GO:0102721">
    <property type="term" value="F:ubiquinol:oxygen oxidoreductase activity"/>
    <property type="evidence" value="ECO:0007669"/>
    <property type="project" value="UniProtKB-EC"/>
</dbReference>
<keyword evidence="10" id="KW-0809">Transit peptide</keyword>
<keyword evidence="5" id="KW-0813">Transport</keyword>
<feature type="transmembrane region" description="Helical" evidence="19">
    <location>
        <begin position="244"/>
        <end position="266"/>
    </location>
</feature>
<comment type="similarity">
    <text evidence="3 18">Belongs to the alternative oxidase family.</text>
</comment>
<keyword evidence="8 18" id="KW-0479">Metal-binding</keyword>
<evidence type="ECO:0000313" key="21">
    <source>
        <dbReference type="Proteomes" id="UP000613740"/>
    </source>
</evidence>
<keyword evidence="11 18" id="KW-0249">Electron transport</keyword>
<comment type="cofactor">
    <cofactor evidence="18">
        <name>Fe cation</name>
        <dbReference type="ChEBI" id="CHEBI:24875"/>
    </cofactor>
    <text evidence="18">Binds 2 iron ions per subunit.</text>
</comment>
<evidence type="ECO:0000256" key="18">
    <source>
        <dbReference type="RuleBase" id="RU003779"/>
    </source>
</evidence>
<comment type="caution">
    <text evidence="20">The sequence shown here is derived from an EMBL/GenBank/DDBJ whole genome shotgun (WGS) entry which is preliminary data.</text>
</comment>
<evidence type="ECO:0000256" key="1">
    <source>
        <dbReference type="ARBA" id="ARBA00001192"/>
    </source>
</evidence>
<accession>A0A836BC81</accession>
<evidence type="ECO:0000313" key="20">
    <source>
        <dbReference type="EMBL" id="KAG2454176.1"/>
    </source>
</evidence>
<dbReference type="Proteomes" id="UP000613740">
    <property type="component" value="Unassembled WGS sequence"/>
</dbReference>
<dbReference type="GO" id="GO:0098803">
    <property type="term" value="C:respiratory chain complex"/>
    <property type="evidence" value="ECO:0007669"/>
    <property type="project" value="UniProtKB-UniRule"/>
</dbReference>
<evidence type="ECO:0000256" key="19">
    <source>
        <dbReference type="SAM" id="Phobius"/>
    </source>
</evidence>
<dbReference type="FunFam" id="1.20.1260.140:FF:000002">
    <property type="entry name" value="Alternative oxidase"/>
    <property type="match status" value="1"/>
</dbReference>
<evidence type="ECO:0000256" key="6">
    <source>
        <dbReference type="ARBA" id="ARBA00022660"/>
    </source>
</evidence>
<keyword evidence="13 18" id="KW-0560">Oxidoreductase</keyword>
<evidence type="ECO:0000256" key="11">
    <source>
        <dbReference type="ARBA" id="ARBA00022982"/>
    </source>
</evidence>
<protein>
    <recommendedName>
        <fullName evidence="18">Ubiquinol oxidase</fullName>
        <ecNumber evidence="18">1.10.3.11</ecNumber>
    </recommendedName>
</protein>
<evidence type="ECO:0000256" key="14">
    <source>
        <dbReference type="ARBA" id="ARBA00023004"/>
    </source>
</evidence>
<dbReference type="EMBL" id="JAEHOD010000002">
    <property type="protein sequence ID" value="KAG2454176.1"/>
    <property type="molecule type" value="Genomic_DNA"/>
</dbReference>
<dbReference type="InterPro" id="IPR038659">
    <property type="entry name" value="AOX_sf"/>
</dbReference>
<evidence type="ECO:0000256" key="2">
    <source>
        <dbReference type="ARBA" id="ARBA00004273"/>
    </source>
</evidence>
<evidence type="ECO:0000256" key="17">
    <source>
        <dbReference type="ARBA" id="ARBA00025285"/>
    </source>
</evidence>
<gene>
    <name evidence="20" type="ORF">HYH02_001211</name>
</gene>
<evidence type="ECO:0000256" key="15">
    <source>
        <dbReference type="ARBA" id="ARBA00023128"/>
    </source>
</evidence>
<keyword evidence="12 19" id="KW-1133">Transmembrane helix</keyword>
<keyword evidence="7 18" id="KW-0812">Transmembrane</keyword>
<dbReference type="OrthoDB" id="16906at2759"/>
<dbReference type="GO" id="GO:0010230">
    <property type="term" value="P:alternative respiration"/>
    <property type="evidence" value="ECO:0007669"/>
    <property type="project" value="TreeGrafter"/>
</dbReference>
<evidence type="ECO:0000256" key="10">
    <source>
        <dbReference type="ARBA" id="ARBA00022946"/>
    </source>
</evidence>
<evidence type="ECO:0000256" key="3">
    <source>
        <dbReference type="ARBA" id="ARBA00008388"/>
    </source>
</evidence>
<dbReference type="GO" id="GO:0005743">
    <property type="term" value="C:mitochondrial inner membrane"/>
    <property type="evidence" value="ECO:0007669"/>
    <property type="project" value="UniProtKB-SubCell"/>
</dbReference>
<proteinExistence type="inferred from homology"/>
<keyword evidence="14 18" id="KW-0408">Iron</keyword>
<evidence type="ECO:0000256" key="9">
    <source>
        <dbReference type="ARBA" id="ARBA00022792"/>
    </source>
</evidence>
<keyword evidence="6 18" id="KW-0679">Respiratory chain</keyword>
<dbReference type="AlphaFoldDB" id="A0A836BC81"/>
<dbReference type="PANTHER" id="PTHR31803">
    <property type="entry name" value="ALTERNATIVE OXIDASE"/>
    <property type="match status" value="1"/>
</dbReference>
<organism evidence="20 21">
    <name type="scientific">Chlamydomonas schloesseri</name>
    <dbReference type="NCBI Taxonomy" id="2026947"/>
    <lineage>
        <taxon>Eukaryota</taxon>
        <taxon>Viridiplantae</taxon>
        <taxon>Chlorophyta</taxon>
        <taxon>core chlorophytes</taxon>
        <taxon>Chlorophyceae</taxon>
        <taxon>CS clade</taxon>
        <taxon>Chlamydomonadales</taxon>
        <taxon>Chlamydomonadaceae</taxon>
        <taxon>Chlamydomonas</taxon>
    </lineage>
</organism>
<evidence type="ECO:0000256" key="7">
    <source>
        <dbReference type="ARBA" id="ARBA00022692"/>
    </source>
</evidence>
<comment type="catalytic activity">
    <reaction evidence="1 18">
        <text>2 a ubiquinol + O2 = 2 a ubiquinone + 2 H2O</text>
        <dbReference type="Rhea" id="RHEA:30255"/>
        <dbReference type="Rhea" id="RHEA-COMP:9565"/>
        <dbReference type="Rhea" id="RHEA-COMP:9566"/>
        <dbReference type="ChEBI" id="CHEBI:15377"/>
        <dbReference type="ChEBI" id="CHEBI:15379"/>
        <dbReference type="ChEBI" id="CHEBI:16389"/>
        <dbReference type="ChEBI" id="CHEBI:17976"/>
        <dbReference type="EC" id="1.10.3.11"/>
    </reaction>
</comment>
<dbReference type="GO" id="GO:0009916">
    <property type="term" value="F:alternative oxidase activity"/>
    <property type="evidence" value="ECO:0007669"/>
    <property type="project" value="UniProtKB-UniRule"/>
</dbReference>
<keyword evidence="9" id="KW-0999">Mitochondrion inner membrane</keyword>
<dbReference type="GO" id="GO:0106292">
    <property type="term" value="F:superoxide-generating NADPH oxidase activity"/>
    <property type="evidence" value="ECO:0007669"/>
    <property type="project" value="UniProtKB-ARBA"/>
</dbReference>
<comment type="subcellular location">
    <subcellularLocation>
        <location evidence="2">Mitochondrion inner membrane</location>
    </subcellularLocation>
</comment>
<evidence type="ECO:0000256" key="12">
    <source>
        <dbReference type="ARBA" id="ARBA00022989"/>
    </source>
</evidence>
<keyword evidence="15" id="KW-0496">Mitochondrion</keyword>
<comment type="function">
    <text evidence="17">Catalyzes cyanide-resistant oxygen consumption. May increase respiration when the cytochrome respiratory pathway is restricted, or in response to low temperatures.</text>
</comment>
<dbReference type="CDD" id="cd01053">
    <property type="entry name" value="AOX"/>
    <property type="match status" value="1"/>
</dbReference>
<dbReference type="PANTHER" id="PTHR31803:SF3">
    <property type="entry name" value="ALTERNATIVE OXIDASE"/>
    <property type="match status" value="1"/>
</dbReference>
<evidence type="ECO:0000256" key="8">
    <source>
        <dbReference type="ARBA" id="ARBA00022723"/>
    </source>
</evidence>
<evidence type="ECO:0000256" key="5">
    <source>
        <dbReference type="ARBA" id="ARBA00022448"/>
    </source>
</evidence>
<evidence type="ECO:0000256" key="13">
    <source>
        <dbReference type="ARBA" id="ARBA00023002"/>
    </source>
</evidence>
<sequence length="361" mass="38598">MLQTAQLLPGLNQHLGALACSSRLISAVALTQHHGAAVVTASPWSGFRGFATGAVNPSTTSAAAGSAGQGAPAPPTRLDMKPGGGSFAAGAVAPHPGINPARMAADSASAAASAGGDAALAESYMAHPAYTDEYVESVRPTHVTPRKLHQHVGLRTIQVFRYLFDKATGYSPTGSMTEAQWLRRMIFLETVAGCPGMVAGMLRHLKSLRSMSRDRGWIHTLLEEAENERMHLITFLQLRQPGPAFRAMVILAQGVFFNAYFLAYLLSPRTCHAFVGFLEEEAVKTYTHALEEIDAGRLWKDTPAPPVAVQYWGLRQGANMRDLILAVRADEACHAHVNHTLSQLNPATDANPFATGASQLP</sequence>